<dbReference type="EMBL" id="JARXVH010000029">
    <property type="protein sequence ID" value="MDH6222086.1"/>
    <property type="molecule type" value="Genomic_DNA"/>
</dbReference>
<accession>A0ABT6M273</accession>
<organism evidence="2 3">
    <name type="scientific">Streptomyces pseudovenezuelae</name>
    <dbReference type="NCBI Taxonomy" id="67350"/>
    <lineage>
        <taxon>Bacteria</taxon>
        <taxon>Bacillati</taxon>
        <taxon>Actinomycetota</taxon>
        <taxon>Actinomycetes</taxon>
        <taxon>Kitasatosporales</taxon>
        <taxon>Streptomycetaceae</taxon>
        <taxon>Streptomyces</taxon>
        <taxon>Streptomyces aurantiacus group</taxon>
    </lineage>
</organism>
<feature type="region of interest" description="Disordered" evidence="1">
    <location>
        <begin position="1"/>
        <end position="231"/>
    </location>
</feature>
<sequence>MTWPGCRSASQPRDQALRLRPQCLHPRRHHIHAERRGHLLAGQRPLMEPRPVRERPPGSAGSPPTAPTRPTPHTTSEPATSSSLPPAPAASFRTAPQRPARSPRPGRGPARSRPPGPVLRRPASRRWPTPSIPARPRPTLPGRGRLPPAARQHEASTQLTLFQQPNHRRHPRPPGQRQHTRPQLPRDRRPYARPAETVLKPGKTTASKRSPSPQTAAPLAGRAEQPARRRT</sequence>
<name>A0ABT6M273_9ACTN</name>
<keyword evidence="3" id="KW-1185">Reference proteome</keyword>
<feature type="compositionally biased region" description="Low complexity" evidence="1">
    <location>
        <begin position="140"/>
        <end position="149"/>
    </location>
</feature>
<feature type="compositionally biased region" description="Polar residues" evidence="1">
    <location>
        <begin position="204"/>
        <end position="215"/>
    </location>
</feature>
<reference evidence="2 3" key="1">
    <citation type="submission" date="2023-04" db="EMBL/GenBank/DDBJ databases">
        <title>Forest soil microbial communities from Buena Vista Peninsula, Colon Province, Panama.</title>
        <authorList>
            <person name="Bouskill N."/>
        </authorList>
    </citation>
    <scope>NUCLEOTIDE SEQUENCE [LARGE SCALE GENOMIC DNA]</scope>
    <source>
        <strain evidence="2 3">GGS1</strain>
    </source>
</reference>
<feature type="compositionally biased region" description="Pro residues" evidence="1">
    <location>
        <begin position="130"/>
        <end position="139"/>
    </location>
</feature>
<evidence type="ECO:0000256" key="1">
    <source>
        <dbReference type="SAM" id="MobiDB-lite"/>
    </source>
</evidence>
<evidence type="ECO:0000313" key="2">
    <source>
        <dbReference type="EMBL" id="MDH6222086.1"/>
    </source>
</evidence>
<protein>
    <submittedName>
        <fullName evidence="2">Uncharacterized protein</fullName>
    </submittedName>
</protein>
<proteinExistence type="predicted"/>
<feature type="compositionally biased region" description="Basic residues" evidence="1">
    <location>
        <begin position="25"/>
        <end position="35"/>
    </location>
</feature>
<comment type="caution">
    <text evidence="2">The sequence shown here is derived from an EMBL/GenBank/DDBJ whole genome shotgun (WGS) entry which is preliminary data.</text>
</comment>
<feature type="compositionally biased region" description="Low complexity" evidence="1">
    <location>
        <begin position="71"/>
        <end position="111"/>
    </location>
</feature>
<evidence type="ECO:0000313" key="3">
    <source>
        <dbReference type="Proteomes" id="UP001160499"/>
    </source>
</evidence>
<gene>
    <name evidence="2" type="ORF">M2283_009433</name>
</gene>
<dbReference type="Proteomes" id="UP001160499">
    <property type="component" value="Unassembled WGS sequence"/>
</dbReference>